<evidence type="ECO:0000256" key="2">
    <source>
        <dbReference type="ARBA" id="ARBA00004752"/>
    </source>
</evidence>
<keyword evidence="9 16" id="KW-0573">Peptidoglycan synthesis</keyword>
<keyword evidence="5 16" id="KW-0328">Glycosyltransferase</keyword>
<evidence type="ECO:0000256" key="3">
    <source>
        <dbReference type="ARBA" id="ARBA00022475"/>
    </source>
</evidence>
<dbReference type="STRING" id="1561003.Ark11_0634"/>
<reference evidence="18" key="1">
    <citation type="submission" date="2015-11" db="EMBL/GenBank/DDBJ databases">
        <authorList>
            <person name="Seth-Smith H.M.B."/>
        </authorList>
    </citation>
    <scope>NUCLEOTIDE SEQUENCE [LARGE SCALE GENOMIC DNA]</scope>
    <source>
        <strain evidence="18">2013Ark11</strain>
    </source>
</reference>
<keyword evidence="16" id="KW-0997">Cell inner membrane</keyword>
<feature type="transmembrane region" description="Helical" evidence="16">
    <location>
        <begin position="351"/>
        <end position="372"/>
    </location>
</feature>
<name>A0A0S4M1A6_9BURK</name>
<evidence type="ECO:0000313" key="17">
    <source>
        <dbReference type="EMBL" id="CUT17470.1"/>
    </source>
</evidence>
<dbReference type="GO" id="GO:0015648">
    <property type="term" value="F:lipid-linked peptidoglycan transporter activity"/>
    <property type="evidence" value="ECO:0007669"/>
    <property type="project" value="TreeGrafter"/>
</dbReference>
<dbReference type="GO" id="GO:0071555">
    <property type="term" value="P:cell wall organization"/>
    <property type="evidence" value="ECO:0007669"/>
    <property type="project" value="UniProtKB-KW"/>
</dbReference>
<keyword evidence="7 16" id="KW-0812">Transmembrane</keyword>
<evidence type="ECO:0000256" key="11">
    <source>
        <dbReference type="ARBA" id="ARBA00023136"/>
    </source>
</evidence>
<protein>
    <recommendedName>
        <fullName evidence="16">Probable peptidoglycan glycosyltransferase FtsW</fullName>
        <shortName evidence="16">PGT</shortName>
        <ecNumber evidence="16">2.4.99.28</ecNumber>
    </recommendedName>
    <alternativeName>
        <fullName evidence="16">Cell division protein FtsW</fullName>
    </alternativeName>
    <alternativeName>
        <fullName evidence="16">Cell wall polymerase</fullName>
    </alternativeName>
    <alternativeName>
        <fullName evidence="16">Peptidoglycan polymerase</fullName>
        <shortName evidence="16">PG polymerase</shortName>
    </alternativeName>
</protein>
<dbReference type="NCBIfam" id="TIGR02614">
    <property type="entry name" value="ftsW"/>
    <property type="match status" value="1"/>
</dbReference>
<keyword evidence="8 16" id="KW-0133">Cell shape</keyword>
<dbReference type="Proteomes" id="UP000198651">
    <property type="component" value="Chromosome I"/>
</dbReference>
<comment type="catalytic activity">
    <reaction evidence="15 16">
        <text>[GlcNAc-(1-&gt;4)-Mur2Ac(oyl-L-Ala-gamma-D-Glu-L-Lys-D-Ala-D-Ala)](n)-di-trans,octa-cis-undecaprenyl diphosphate + beta-D-GlcNAc-(1-&gt;4)-Mur2Ac(oyl-L-Ala-gamma-D-Glu-L-Lys-D-Ala-D-Ala)-di-trans,octa-cis-undecaprenyl diphosphate = [GlcNAc-(1-&gt;4)-Mur2Ac(oyl-L-Ala-gamma-D-Glu-L-Lys-D-Ala-D-Ala)](n+1)-di-trans,octa-cis-undecaprenyl diphosphate + di-trans,octa-cis-undecaprenyl diphosphate + H(+)</text>
        <dbReference type="Rhea" id="RHEA:23708"/>
        <dbReference type="Rhea" id="RHEA-COMP:9602"/>
        <dbReference type="Rhea" id="RHEA-COMP:9603"/>
        <dbReference type="ChEBI" id="CHEBI:15378"/>
        <dbReference type="ChEBI" id="CHEBI:58405"/>
        <dbReference type="ChEBI" id="CHEBI:60033"/>
        <dbReference type="ChEBI" id="CHEBI:78435"/>
        <dbReference type="EC" id="2.4.99.28"/>
    </reaction>
</comment>
<keyword evidence="4 16" id="KW-0132">Cell division</keyword>
<keyword evidence="3 16" id="KW-1003">Cell membrane</keyword>
<dbReference type="GO" id="GO:0008360">
    <property type="term" value="P:regulation of cell shape"/>
    <property type="evidence" value="ECO:0007669"/>
    <property type="project" value="UniProtKB-KW"/>
</dbReference>
<evidence type="ECO:0000256" key="4">
    <source>
        <dbReference type="ARBA" id="ARBA00022618"/>
    </source>
</evidence>
<sequence length="385" mass="42715">MGYQHKNNSLFSIPIDKTLLLVVFSLALWGLVMVYSASIFVADAETNGANPHHYAVRHLLYLLYASLIGFLSFHVPSRWWQKSAPMMFFIGLIFLVVVLFPHIGYSVNGSRRWIHMKFLSVQPSEFMKLLAIFYAADYTVRRAAMMHSFRSGFLPMVIVMVIVGALLLREPDFGAFVVIVVTAMAILFLGGINPRIFIVLMIVLALSFACIIIFSQYRRQRLFNFIDPWADELGKGYQLVHALIAFGRGGVFGTGLGGSIEKLFYLPEAYSDFLVAVIAEELGFIGVFVLITLLAFLTYRALDIGWQSIALGRSFSGMMAQGIGVCLGFQSIVSLGVNMGLLPTKGLTLPLMSYGGSALLSNGIALGILFRVDWENRCLMRGITQ</sequence>
<evidence type="ECO:0000256" key="7">
    <source>
        <dbReference type="ARBA" id="ARBA00022692"/>
    </source>
</evidence>
<feature type="transmembrane region" description="Helical" evidence="16">
    <location>
        <begin position="173"/>
        <end position="190"/>
    </location>
</feature>
<proteinExistence type="inferred from homology"/>
<evidence type="ECO:0000256" key="1">
    <source>
        <dbReference type="ARBA" id="ARBA00004651"/>
    </source>
</evidence>
<evidence type="ECO:0000256" key="8">
    <source>
        <dbReference type="ARBA" id="ARBA00022960"/>
    </source>
</evidence>
<dbReference type="HAMAP" id="MF_00913">
    <property type="entry name" value="PGT_FtsW_proteobact"/>
    <property type="match status" value="1"/>
</dbReference>
<feature type="transmembrane region" description="Helical" evidence="16">
    <location>
        <begin position="197"/>
        <end position="217"/>
    </location>
</feature>
<keyword evidence="18" id="KW-1185">Reference proteome</keyword>
<feature type="transmembrane region" description="Helical" evidence="16">
    <location>
        <begin position="54"/>
        <end position="75"/>
    </location>
</feature>
<dbReference type="PANTHER" id="PTHR30474">
    <property type="entry name" value="CELL CYCLE PROTEIN"/>
    <property type="match status" value="1"/>
</dbReference>
<dbReference type="GO" id="GO:0008955">
    <property type="term" value="F:peptidoglycan glycosyltransferase activity"/>
    <property type="evidence" value="ECO:0007669"/>
    <property type="project" value="UniProtKB-UniRule"/>
</dbReference>
<keyword evidence="13 16" id="KW-0961">Cell wall biogenesis/degradation</keyword>
<dbReference type="InterPro" id="IPR013437">
    <property type="entry name" value="FtsW"/>
</dbReference>
<evidence type="ECO:0000256" key="9">
    <source>
        <dbReference type="ARBA" id="ARBA00022984"/>
    </source>
</evidence>
<dbReference type="RefSeq" id="WP_092342895.1">
    <property type="nucleotide sequence ID" value="NZ_FLSL01000085.1"/>
</dbReference>
<dbReference type="EC" id="2.4.99.28" evidence="16"/>
<feature type="transmembrane region" description="Helical" evidence="16">
    <location>
        <begin position="318"/>
        <end position="339"/>
    </location>
</feature>
<dbReference type="OrthoDB" id="9768187at2"/>
<keyword evidence="11 16" id="KW-0472">Membrane</keyword>
<feature type="transmembrane region" description="Helical" evidence="16">
    <location>
        <begin position="20"/>
        <end position="42"/>
    </location>
</feature>
<dbReference type="Pfam" id="PF01098">
    <property type="entry name" value="FTSW_RODA_SPOVE"/>
    <property type="match status" value="1"/>
</dbReference>
<evidence type="ECO:0000256" key="6">
    <source>
        <dbReference type="ARBA" id="ARBA00022679"/>
    </source>
</evidence>
<evidence type="ECO:0000256" key="10">
    <source>
        <dbReference type="ARBA" id="ARBA00022989"/>
    </source>
</evidence>
<dbReference type="InterPro" id="IPR001182">
    <property type="entry name" value="FtsW/RodA"/>
</dbReference>
<evidence type="ECO:0000256" key="16">
    <source>
        <dbReference type="HAMAP-Rule" id="MF_00913"/>
    </source>
</evidence>
<dbReference type="EMBL" id="LN906597">
    <property type="protein sequence ID" value="CUT17470.1"/>
    <property type="molecule type" value="Genomic_DNA"/>
</dbReference>
<feature type="transmembrane region" description="Helical" evidence="16">
    <location>
        <begin position="87"/>
        <end position="107"/>
    </location>
</feature>
<keyword evidence="12 16" id="KW-0131">Cell cycle</keyword>
<dbReference type="GO" id="GO:0009252">
    <property type="term" value="P:peptidoglycan biosynthetic process"/>
    <property type="evidence" value="ECO:0007669"/>
    <property type="project" value="UniProtKB-UniRule"/>
</dbReference>
<dbReference type="PATRIC" id="fig|1561003.3.peg.638"/>
<evidence type="ECO:0000313" key="18">
    <source>
        <dbReference type="Proteomes" id="UP000198651"/>
    </source>
</evidence>
<comment type="function">
    <text evidence="16">Peptidoglycan polymerase that is essential for cell division.</text>
</comment>
<evidence type="ECO:0000256" key="14">
    <source>
        <dbReference type="ARBA" id="ARBA00038053"/>
    </source>
</evidence>
<keyword evidence="6 16" id="KW-0808">Transferase</keyword>
<dbReference type="UniPathway" id="UPA00219"/>
<evidence type="ECO:0000256" key="5">
    <source>
        <dbReference type="ARBA" id="ARBA00022676"/>
    </source>
</evidence>
<comment type="similarity">
    <text evidence="14 16">Belongs to the SEDS family. FtsW subfamily.</text>
</comment>
<gene>
    <name evidence="16 17" type="primary">ftsW</name>
    <name evidence="17" type="ORF">Ark11_0634</name>
</gene>
<feature type="transmembrane region" description="Helical" evidence="16">
    <location>
        <begin position="273"/>
        <end position="297"/>
    </location>
</feature>
<keyword evidence="10 16" id="KW-1133">Transmembrane helix</keyword>
<comment type="pathway">
    <text evidence="2 16">Cell wall biogenesis; peptidoglycan biosynthesis.</text>
</comment>
<evidence type="ECO:0000256" key="12">
    <source>
        <dbReference type="ARBA" id="ARBA00023306"/>
    </source>
</evidence>
<dbReference type="PANTHER" id="PTHR30474:SF2">
    <property type="entry name" value="PEPTIDOGLYCAN GLYCOSYLTRANSFERASE FTSW-RELATED"/>
    <property type="match status" value="1"/>
</dbReference>
<comment type="subcellular location">
    <subcellularLocation>
        <location evidence="16">Cell inner membrane</location>
        <topology evidence="16">Multi-pass membrane protein</topology>
    </subcellularLocation>
    <subcellularLocation>
        <location evidence="1">Cell membrane</location>
        <topology evidence="1">Multi-pass membrane protein</topology>
    </subcellularLocation>
    <text evidence="16">Localizes to the division septum.</text>
</comment>
<dbReference type="GO" id="GO:0005886">
    <property type="term" value="C:plasma membrane"/>
    <property type="evidence" value="ECO:0007669"/>
    <property type="project" value="UniProtKB-SubCell"/>
</dbReference>
<feature type="transmembrane region" description="Helical" evidence="16">
    <location>
        <begin position="149"/>
        <end position="167"/>
    </location>
</feature>
<dbReference type="GO" id="GO:0043093">
    <property type="term" value="P:FtsZ-dependent cytokinesis"/>
    <property type="evidence" value="ECO:0007669"/>
    <property type="project" value="UniProtKB-UniRule"/>
</dbReference>
<evidence type="ECO:0000256" key="15">
    <source>
        <dbReference type="ARBA" id="ARBA00049902"/>
    </source>
</evidence>
<accession>A0A0S4M1A6</accession>
<dbReference type="AlphaFoldDB" id="A0A0S4M1A6"/>
<evidence type="ECO:0000256" key="13">
    <source>
        <dbReference type="ARBA" id="ARBA00023316"/>
    </source>
</evidence>
<dbReference type="GO" id="GO:0032153">
    <property type="term" value="C:cell division site"/>
    <property type="evidence" value="ECO:0007669"/>
    <property type="project" value="UniProtKB-UniRule"/>
</dbReference>
<organism evidence="17 18">
    <name type="scientific">Candidatus Ichthyocystis hellenicum</name>
    <dbReference type="NCBI Taxonomy" id="1561003"/>
    <lineage>
        <taxon>Bacteria</taxon>
        <taxon>Pseudomonadati</taxon>
        <taxon>Pseudomonadota</taxon>
        <taxon>Betaproteobacteria</taxon>
        <taxon>Burkholderiales</taxon>
        <taxon>Candidatus Ichthyocystis</taxon>
    </lineage>
</organism>